<protein>
    <submittedName>
        <fullName evidence="5">Secretion protein HlyD family protein</fullName>
    </submittedName>
</protein>
<evidence type="ECO:0000313" key="5">
    <source>
        <dbReference type="EMBL" id="ACC84762.1"/>
    </source>
</evidence>
<dbReference type="SUPFAM" id="SSF111369">
    <property type="entry name" value="HlyD-like secretion proteins"/>
    <property type="match status" value="1"/>
</dbReference>
<dbReference type="PANTHER" id="PTHR32347">
    <property type="entry name" value="EFFLUX SYSTEM COMPONENT YKNX-RELATED"/>
    <property type="match status" value="1"/>
</dbReference>
<dbReference type="Pfam" id="PF25917">
    <property type="entry name" value="BSH_RND"/>
    <property type="match status" value="1"/>
</dbReference>
<dbReference type="PANTHER" id="PTHR32347:SF23">
    <property type="entry name" value="BLL5650 PROTEIN"/>
    <property type="match status" value="1"/>
</dbReference>
<name>B2IZC0_NOSP7</name>
<dbReference type="Proteomes" id="UP000001191">
    <property type="component" value="Chromosome"/>
</dbReference>
<proteinExistence type="predicted"/>
<reference evidence="6" key="1">
    <citation type="submission" date="2008-04" db="EMBL/GenBank/DDBJ databases">
        <title>Complete sequence of chromosome of Nostoc punctiforme ATCC 29133.</title>
        <authorList>
            <consortium name="US DOE Joint Genome Institute"/>
            <person name="Copeland A."/>
            <person name="Lucas S."/>
            <person name="Lapidus A."/>
            <person name="Glavina del Rio T."/>
            <person name="Dalin E."/>
            <person name="Tice H."/>
            <person name="Pitluck S."/>
            <person name="Chain P."/>
            <person name="Malfatti S."/>
            <person name="Shin M."/>
            <person name="Vergez L."/>
            <person name="Schmutz J."/>
            <person name="Larimer F."/>
            <person name="Land M."/>
            <person name="Hauser L."/>
            <person name="Kyrpides N."/>
            <person name="Kim E."/>
            <person name="Meeks J.C."/>
            <person name="Elhai J."/>
            <person name="Campbell E.L."/>
            <person name="Thiel T."/>
            <person name="Longmire J."/>
            <person name="Potts M."/>
            <person name="Atlas R."/>
        </authorList>
    </citation>
    <scope>NUCLEOTIDE SEQUENCE [LARGE SCALE GENOMIC DNA]</scope>
    <source>
        <strain evidence="6">ATCC 29133 / PCC 73102</strain>
    </source>
</reference>
<sequence length="443" mass="49001">MPMFKRSPASQRTKNVNGQHSSIHGLKVLYEPKSVRSLASNAAMILISAALLSWSFRFMKAQLTTVNSVDAVMNGTLTDIRAQQEGVISKVTVKTGQSINSEDLLFVIENQRTSQLQAQEVSSRLNQQEAELRQAQERLAHKLSLLNIVNRDAVNQERLAVLENQQNQKQLLSDLEGAKSRYQLAELNYKRAKLLKSEGAIAEASFDAAEIELKQRESEVESLQAKLAALQVNQDAVRNGLSLSRTRSNYDPSIRLVELQLQIAEDQQGIETLKKTIQGTKAEFDQAKKDLQHKQVVTIKSPESGVMWRLTAQLGKFVQQGDSLGQIAACNQRWVDAWVDEQKVQLLQVGTPAEIKLNGTGSSVTLTGKISVIRSGIGRLSAGEDTVVAMMPNLPRHTQVHITLDTEPSSSSSENMHNGNLCYIGYTGRVVFKVRSTSFFAGF</sequence>
<accession>B2IZC0</accession>
<feature type="domain" description="Multidrug resistance protein MdtA-like barrel-sandwich hybrid" evidence="4">
    <location>
        <begin position="79"/>
        <end position="326"/>
    </location>
</feature>
<dbReference type="EnsemblBacteria" id="ACC84762">
    <property type="protein sequence ID" value="ACC84762"/>
    <property type="gene ID" value="Npun_F6499"/>
</dbReference>
<feature type="coiled-coil region" evidence="3">
    <location>
        <begin position="118"/>
        <end position="145"/>
    </location>
</feature>
<evidence type="ECO:0000259" key="4">
    <source>
        <dbReference type="Pfam" id="PF25917"/>
    </source>
</evidence>
<dbReference type="GO" id="GO:0030313">
    <property type="term" value="C:cell envelope"/>
    <property type="evidence" value="ECO:0007669"/>
    <property type="project" value="UniProtKB-SubCell"/>
</dbReference>
<dbReference type="RefSeq" id="WP_012412698.1">
    <property type="nucleotide sequence ID" value="NC_010628.1"/>
</dbReference>
<evidence type="ECO:0000256" key="2">
    <source>
        <dbReference type="ARBA" id="ARBA00023054"/>
    </source>
</evidence>
<dbReference type="AlphaFoldDB" id="B2IZC0"/>
<dbReference type="eggNOG" id="COG1566">
    <property type="taxonomic scope" value="Bacteria"/>
</dbReference>
<dbReference type="EMBL" id="CP001037">
    <property type="protein sequence ID" value="ACC84762.1"/>
    <property type="molecule type" value="Genomic_DNA"/>
</dbReference>
<organism evidence="5 6">
    <name type="scientific">Nostoc punctiforme (strain ATCC 29133 / PCC 73102)</name>
    <dbReference type="NCBI Taxonomy" id="63737"/>
    <lineage>
        <taxon>Bacteria</taxon>
        <taxon>Bacillati</taxon>
        <taxon>Cyanobacteriota</taxon>
        <taxon>Cyanophyceae</taxon>
        <taxon>Nostocales</taxon>
        <taxon>Nostocaceae</taxon>
        <taxon>Nostoc</taxon>
    </lineage>
</organism>
<dbReference type="HOGENOM" id="CLU_054205_0_0_3"/>
<dbReference type="InterPro" id="IPR058625">
    <property type="entry name" value="MdtA-like_BSH"/>
</dbReference>
<dbReference type="PhylomeDB" id="B2IZC0"/>
<dbReference type="Gene3D" id="2.40.50.100">
    <property type="match status" value="1"/>
</dbReference>
<keyword evidence="2 3" id="KW-0175">Coiled coil</keyword>
<feature type="coiled-coil region" evidence="3">
    <location>
        <begin position="206"/>
        <end position="290"/>
    </location>
</feature>
<dbReference type="InterPro" id="IPR050465">
    <property type="entry name" value="UPF0194_transport"/>
</dbReference>
<dbReference type="OrthoDB" id="505354at2"/>
<dbReference type="STRING" id="63737.Npun_F6499"/>
<evidence type="ECO:0000256" key="3">
    <source>
        <dbReference type="SAM" id="Coils"/>
    </source>
</evidence>
<comment type="subcellular location">
    <subcellularLocation>
        <location evidence="1">Cell envelope</location>
    </subcellularLocation>
</comment>
<gene>
    <name evidence="5" type="ordered locus">Npun_F6499</name>
</gene>
<reference evidence="5 6" key="2">
    <citation type="journal article" date="2013" name="Plant Physiol.">
        <title>A Nostoc punctiforme Sugar Transporter Necessary to Establish a Cyanobacterium-Plant Symbiosis.</title>
        <authorList>
            <person name="Ekman M."/>
            <person name="Picossi S."/>
            <person name="Campbell E.L."/>
            <person name="Meeks J.C."/>
            <person name="Flores E."/>
        </authorList>
    </citation>
    <scope>NUCLEOTIDE SEQUENCE [LARGE SCALE GENOMIC DNA]</scope>
    <source>
        <strain evidence="6">ATCC 29133 / PCC 73102</strain>
    </source>
</reference>
<dbReference type="Gene3D" id="1.10.287.470">
    <property type="entry name" value="Helix hairpin bin"/>
    <property type="match status" value="2"/>
</dbReference>
<dbReference type="Gene3D" id="2.40.30.170">
    <property type="match status" value="1"/>
</dbReference>
<evidence type="ECO:0000256" key="1">
    <source>
        <dbReference type="ARBA" id="ARBA00004196"/>
    </source>
</evidence>
<keyword evidence="6" id="KW-1185">Reference proteome</keyword>
<dbReference type="KEGG" id="npu:Npun_F6499"/>
<evidence type="ECO:0000313" key="6">
    <source>
        <dbReference type="Proteomes" id="UP000001191"/>
    </source>
</evidence>